<organism evidence="2">
    <name type="scientific">uncultured Mycobacteriales bacterium</name>
    <dbReference type="NCBI Taxonomy" id="581187"/>
    <lineage>
        <taxon>Bacteria</taxon>
        <taxon>Bacillati</taxon>
        <taxon>Actinomycetota</taxon>
        <taxon>Actinomycetes</taxon>
        <taxon>Mycobacteriales</taxon>
        <taxon>environmental samples</taxon>
    </lineage>
</organism>
<dbReference type="AlphaFoldDB" id="A0A6J4IWS6"/>
<gene>
    <name evidence="2" type="ORF">AVDCRST_MAG41-2359</name>
</gene>
<feature type="non-terminal residue" evidence="2">
    <location>
        <position position="322"/>
    </location>
</feature>
<accession>A0A6J4IWS6</accession>
<feature type="compositionally biased region" description="Basic and acidic residues" evidence="1">
    <location>
        <begin position="310"/>
        <end position="322"/>
    </location>
</feature>
<feature type="compositionally biased region" description="Basic residues" evidence="1">
    <location>
        <begin position="178"/>
        <end position="193"/>
    </location>
</feature>
<feature type="region of interest" description="Disordered" evidence="1">
    <location>
        <begin position="303"/>
        <end position="322"/>
    </location>
</feature>
<protein>
    <submittedName>
        <fullName evidence="2">Uncharacterized protein</fullName>
    </submittedName>
</protein>
<feature type="compositionally biased region" description="Low complexity" evidence="1">
    <location>
        <begin position="99"/>
        <end position="121"/>
    </location>
</feature>
<feature type="region of interest" description="Disordered" evidence="1">
    <location>
        <begin position="1"/>
        <end position="249"/>
    </location>
</feature>
<feature type="compositionally biased region" description="Basic and acidic residues" evidence="1">
    <location>
        <begin position="220"/>
        <end position="235"/>
    </location>
</feature>
<feature type="compositionally biased region" description="Basic and acidic residues" evidence="1">
    <location>
        <begin position="23"/>
        <end position="38"/>
    </location>
</feature>
<feature type="non-terminal residue" evidence="2">
    <location>
        <position position="1"/>
    </location>
</feature>
<evidence type="ECO:0000313" key="2">
    <source>
        <dbReference type="EMBL" id="CAA9260767.1"/>
    </source>
</evidence>
<evidence type="ECO:0000256" key="1">
    <source>
        <dbReference type="SAM" id="MobiDB-lite"/>
    </source>
</evidence>
<reference evidence="2" key="1">
    <citation type="submission" date="2020-02" db="EMBL/GenBank/DDBJ databases">
        <authorList>
            <person name="Meier V. D."/>
        </authorList>
    </citation>
    <scope>NUCLEOTIDE SEQUENCE</scope>
    <source>
        <strain evidence="2">AVDCRST_MAG41</strain>
    </source>
</reference>
<sequence>AAAVRRSRRPGPAGEPGRGPGRVRRDGAGRLLRQRADAEPVALRRRGALPDRGDPAPGALGRTVGRGRRRPAGPHPVRGRRHRARGGLAVGARQRRAPGRAAGPEGRAGVPGGDQPVPVGPGHRRRRLRDRRRAAAAPQPAPPAGLRGDARRRQRLDRVHGSRRRPGRPGAGGGLLGRAHRAGRGPRVRRPRRAAAAGPDARRGRPPPAGVRDVAAAAPDGRRRAVARLDADGGEPRLPPPGAADPVRRHAPAERGLAGHLAYRPGRRAGAGLAGAGHRRRRGLVRAVPDQPAPGRLRVPLAMAGRAGGRRADRLRSAERAV</sequence>
<dbReference type="EMBL" id="CADCTP010000218">
    <property type="protein sequence ID" value="CAA9260767.1"/>
    <property type="molecule type" value="Genomic_DNA"/>
</dbReference>
<proteinExistence type="predicted"/>
<feature type="compositionally biased region" description="Basic and acidic residues" evidence="1">
    <location>
        <begin position="148"/>
        <end position="160"/>
    </location>
</feature>
<name>A0A6J4IWS6_9ACTN</name>
<feature type="compositionally biased region" description="Basic residues" evidence="1">
    <location>
        <begin position="122"/>
        <end position="134"/>
    </location>
</feature>
<feature type="compositionally biased region" description="Basic residues" evidence="1">
    <location>
        <begin position="65"/>
        <end position="85"/>
    </location>
</feature>